<comment type="subcellular location">
    <subcellularLocation>
        <location evidence="1">Cell membrane</location>
        <topology evidence="1">Single-pass type I membrane protein</topology>
    </subcellularLocation>
</comment>
<keyword evidence="3" id="KW-1003">Cell membrane</keyword>
<protein>
    <submittedName>
        <fullName evidence="11">Uncharacterized protein</fullName>
    </submittedName>
</protein>
<dbReference type="SUPFAM" id="SSF52047">
    <property type="entry name" value="RNI-like"/>
    <property type="match status" value="1"/>
</dbReference>
<name>A0A9R1AVQ4_TRITD</name>
<dbReference type="PANTHER" id="PTHR48063">
    <property type="entry name" value="LRR RECEPTOR-LIKE KINASE"/>
    <property type="match status" value="1"/>
</dbReference>
<dbReference type="SUPFAM" id="SSF52058">
    <property type="entry name" value="L domain-like"/>
    <property type="match status" value="1"/>
</dbReference>
<dbReference type="InterPro" id="IPR032675">
    <property type="entry name" value="LRR_dom_sf"/>
</dbReference>
<keyword evidence="4" id="KW-0433">Leucine-rich repeat</keyword>
<dbReference type="PROSITE" id="PS51450">
    <property type="entry name" value="LRR"/>
    <property type="match status" value="1"/>
</dbReference>
<dbReference type="FunFam" id="3.80.10.10:FF:000095">
    <property type="entry name" value="LRR receptor-like serine/threonine-protein kinase GSO1"/>
    <property type="match status" value="1"/>
</dbReference>
<dbReference type="SMART" id="SM00369">
    <property type="entry name" value="LRR_TYP"/>
    <property type="match status" value="4"/>
</dbReference>
<evidence type="ECO:0000256" key="10">
    <source>
        <dbReference type="ARBA" id="ARBA00023180"/>
    </source>
</evidence>
<sequence>MTYVDLSAIVHWGNMTSIVEIDLSDNNLVGMIPSNMKNLCKLESLVSFRNNISGSIAELFHRLPNCSQNKLQDLFLSDNNLTGSLPTAPVESLSNLNQLYLSDNKLTGHVPVWIGELKQLTTLDLSSNNLDGVIHEGHLSRLDMLQELRLSDNSIAITVSPTWVPPFSLGIIELRSCQLGPKFPMWLRWQTHVMSLDISNTSINDIIPDWFWTAASSVMSLNIRNNQITGFLPSTMEFMRAKEMDFSSNQLGGPIPKLPITLTKLDLSRNNLVGPLPLDFGAPGLETLVLYNNMISGAIPSSLCRLRSLWLLDLSSNNLNGSITDCLVNKYSTNMTDLTLSIVNLSLRNNNLSGEFPSLLQKCPQLIFLDLGHNQFSGALPAWIGEKLSSLSFLRLRSNMFCGHIPDELTELVNLQYMDLGYNNISGSIPRSIINCTGMTQTRDNDDLRDAFTSGVYSAGNELVDYTENLTVLTKGQERLYTGEIIYMVNLDLSCNSLMGEIPEEISALVALKSLNLSWNNFNGKLPENIGALMQVESLDLSHNDLSGEIP</sequence>
<keyword evidence="7" id="KW-0677">Repeat</keyword>
<evidence type="ECO:0000256" key="6">
    <source>
        <dbReference type="ARBA" id="ARBA00022729"/>
    </source>
</evidence>
<dbReference type="FunFam" id="3.80.10.10:FF:000041">
    <property type="entry name" value="LRR receptor-like serine/threonine-protein kinase ERECTA"/>
    <property type="match status" value="1"/>
</dbReference>
<evidence type="ECO:0000256" key="4">
    <source>
        <dbReference type="ARBA" id="ARBA00022614"/>
    </source>
</evidence>
<evidence type="ECO:0000313" key="11">
    <source>
        <dbReference type="EMBL" id="VAI41982.1"/>
    </source>
</evidence>
<dbReference type="PRINTS" id="PR00019">
    <property type="entry name" value="LEURICHRPT"/>
</dbReference>
<evidence type="ECO:0000256" key="3">
    <source>
        <dbReference type="ARBA" id="ARBA00022475"/>
    </source>
</evidence>
<dbReference type="PANTHER" id="PTHR48063:SF89">
    <property type="entry name" value="LEUCINE-RICH REPEAT-CONTAINING N-TERMINAL PLANT-TYPE DOMAIN-CONTAINING PROTEIN"/>
    <property type="match status" value="1"/>
</dbReference>
<proteinExistence type="inferred from homology"/>
<keyword evidence="10" id="KW-0325">Glycoprotein</keyword>
<dbReference type="Pfam" id="PF13855">
    <property type="entry name" value="LRR_8"/>
    <property type="match status" value="2"/>
</dbReference>
<keyword evidence="5" id="KW-0812">Transmembrane</keyword>
<evidence type="ECO:0000256" key="7">
    <source>
        <dbReference type="ARBA" id="ARBA00022737"/>
    </source>
</evidence>
<keyword evidence="9" id="KW-0472">Membrane</keyword>
<dbReference type="Pfam" id="PF00560">
    <property type="entry name" value="LRR_1"/>
    <property type="match status" value="9"/>
</dbReference>
<dbReference type="Gene3D" id="3.80.10.10">
    <property type="entry name" value="Ribonuclease Inhibitor"/>
    <property type="match status" value="3"/>
</dbReference>
<keyword evidence="12" id="KW-1185">Reference proteome</keyword>
<dbReference type="InterPro" id="IPR046956">
    <property type="entry name" value="RLP23-like"/>
</dbReference>
<dbReference type="Gramene" id="TRITD6Av1G008150.3">
    <property type="protein sequence ID" value="TRITD6Av1G008150.3"/>
    <property type="gene ID" value="TRITD6Av1G008150"/>
</dbReference>
<evidence type="ECO:0000256" key="2">
    <source>
        <dbReference type="ARBA" id="ARBA00009592"/>
    </source>
</evidence>
<reference evidence="11 12" key="1">
    <citation type="submission" date="2017-09" db="EMBL/GenBank/DDBJ databases">
        <authorList>
            <consortium name="International Durum Wheat Genome Sequencing Consortium (IDWGSC)"/>
            <person name="Milanesi L."/>
        </authorList>
    </citation>
    <scope>NUCLEOTIDE SEQUENCE [LARGE SCALE GENOMIC DNA]</scope>
    <source>
        <strain evidence="12">cv. Svevo</strain>
    </source>
</reference>
<comment type="similarity">
    <text evidence="2">Belongs to the RLP family.</text>
</comment>
<dbReference type="Proteomes" id="UP000324705">
    <property type="component" value="Chromosome 6A"/>
</dbReference>
<evidence type="ECO:0000256" key="1">
    <source>
        <dbReference type="ARBA" id="ARBA00004251"/>
    </source>
</evidence>
<dbReference type="InterPro" id="IPR003591">
    <property type="entry name" value="Leu-rich_rpt_typical-subtyp"/>
</dbReference>
<evidence type="ECO:0000256" key="9">
    <source>
        <dbReference type="ARBA" id="ARBA00023136"/>
    </source>
</evidence>
<accession>A0A9R1AVQ4</accession>
<organism evidence="11 12">
    <name type="scientific">Triticum turgidum subsp. durum</name>
    <name type="common">Durum wheat</name>
    <name type="synonym">Triticum durum</name>
    <dbReference type="NCBI Taxonomy" id="4567"/>
    <lineage>
        <taxon>Eukaryota</taxon>
        <taxon>Viridiplantae</taxon>
        <taxon>Streptophyta</taxon>
        <taxon>Embryophyta</taxon>
        <taxon>Tracheophyta</taxon>
        <taxon>Spermatophyta</taxon>
        <taxon>Magnoliopsida</taxon>
        <taxon>Liliopsida</taxon>
        <taxon>Poales</taxon>
        <taxon>Poaceae</taxon>
        <taxon>BOP clade</taxon>
        <taxon>Pooideae</taxon>
        <taxon>Triticodae</taxon>
        <taxon>Triticeae</taxon>
        <taxon>Triticinae</taxon>
        <taxon>Triticum</taxon>
    </lineage>
</organism>
<dbReference type="AlphaFoldDB" id="A0A9R1AVQ4"/>
<keyword evidence="8" id="KW-1133">Transmembrane helix</keyword>
<gene>
    <name evidence="11" type="ORF">TRITD_6Av1G008150</name>
</gene>
<evidence type="ECO:0000256" key="5">
    <source>
        <dbReference type="ARBA" id="ARBA00022692"/>
    </source>
</evidence>
<evidence type="ECO:0000256" key="8">
    <source>
        <dbReference type="ARBA" id="ARBA00022989"/>
    </source>
</evidence>
<keyword evidence="6" id="KW-0732">Signal</keyword>
<dbReference type="InterPro" id="IPR001611">
    <property type="entry name" value="Leu-rich_rpt"/>
</dbReference>
<dbReference type="GO" id="GO:0005886">
    <property type="term" value="C:plasma membrane"/>
    <property type="evidence" value="ECO:0007669"/>
    <property type="project" value="UniProtKB-SubCell"/>
</dbReference>
<evidence type="ECO:0000313" key="12">
    <source>
        <dbReference type="Proteomes" id="UP000324705"/>
    </source>
</evidence>
<dbReference type="EMBL" id="LT934121">
    <property type="protein sequence ID" value="VAI41982.1"/>
    <property type="molecule type" value="Genomic_DNA"/>
</dbReference>